<dbReference type="SUPFAM" id="SSF52540">
    <property type="entry name" value="P-loop containing nucleoside triphosphate hydrolases"/>
    <property type="match status" value="2"/>
</dbReference>
<evidence type="ECO:0000256" key="10">
    <source>
        <dbReference type="ARBA" id="ARBA00022927"/>
    </source>
</evidence>
<evidence type="ECO:0000256" key="14">
    <source>
        <dbReference type="ARBA" id="ARBA00034532"/>
    </source>
</evidence>
<evidence type="ECO:0000256" key="19">
    <source>
        <dbReference type="SAM" id="MobiDB-lite"/>
    </source>
</evidence>
<dbReference type="Gene3D" id="3.10.330.10">
    <property type="match status" value="1"/>
</dbReference>
<comment type="similarity">
    <text evidence="2">Belongs to the AAA ATPase family.</text>
</comment>
<evidence type="ECO:0000256" key="16">
    <source>
        <dbReference type="ARBA" id="ARBA00048778"/>
    </source>
</evidence>
<comment type="caution">
    <text evidence="21">The sequence shown here is derived from an EMBL/GenBank/DDBJ whole genome shotgun (WGS) entry which is preliminary data.</text>
</comment>
<dbReference type="PANTHER" id="PTHR23077:SF12">
    <property type="entry name" value="PEROXISOMAL ATPASE PEX1"/>
    <property type="match status" value="1"/>
</dbReference>
<dbReference type="InterPro" id="IPR009010">
    <property type="entry name" value="Asp_de-COase-like_dom_sf"/>
</dbReference>
<dbReference type="Gene3D" id="3.40.50.300">
    <property type="entry name" value="P-loop containing nucleotide triphosphate hydrolases"/>
    <property type="match status" value="1"/>
</dbReference>
<dbReference type="CDD" id="cd19526">
    <property type="entry name" value="RecA-like_PEX1_r2"/>
    <property type="match status" value="1"/>
</dbReference>
<organism evidence="21 22">
    <name type="scientific">Saitoella complicata (strain BCRC 22490 / CBS 7301 / JCM 7358 / NBRC 10748 / NRRL Y-17804)</name>
    <dbReference type="NCBI Taxonomy" id="698492"/>
    <lineage>
        <taxon>Eukaryota</taxon>
        <taxon>Fungi</taxon>
        <taxon>Dikarya</taxon>
        <taxon>Ascomycota</taxon>
        <taxon>Taphrinomycotina</taxon>
        <taxon>Taphrinomycotina incertae sedis</taxon>
        <taxon>Saitoella</taxon>
    </lineage>
</organism>
<evidence type="ECO:0000256" key="1">
    <source>
        <dbReference type="ARBA" id="ARBA00004514"/>
    </source>
</evidence>
<dbReference type="InterPro" id="IPR027417">
    <property type="entry name" value="P-loop_NTPase"/>
</dbReference>
<evidence type="ECO:0000256" key="8">
    <source>
        <dbReference type="ARBA" id="ARBA00022801"/>
    </source>
</evidence>
<dbReference type="InterPro" id="IPR029067">
    <property type="entry name" value="CDC48_domain_2-like_sf"/>
</dbReference>
<reference evidence="21 22" key="1">
    <citation type="journal article" date="2011" name="J. Gen. Appl. Microbiol.">
        <title>Draft genome sequencing of the enigmatic yeast Saitoella complicata.</title>
        <authorList>
            <person name="Nishida H."/>
            <person name="Hamamoto M."/>
            <person name="Sugiyama J."/>
        </authorList>
    </citation>
    <scope>NUCLEOTIDE SEQUENCE [LARGE SCALE GENOMIC DNA]</scope>
    <source>
        <strain evidence="21 22">NRRL Y-17804</strain>
    </source>
</reference>
<dbReference type="AlphaFoldDB" id="A0A0E9NC96"/>
<dbReference type="GO" id="GO:0005778">
    <property type="term" value="C:peroxisomal membrane"/>
    <property type="evidence" value="ECO:0007669"/>
    <property type="project" value="UniProtKB-SubCell"/>
</dbReference>
<dbReference type="PANTHER" id="PTHR23077">
    <property type="entry name" value="AAA-FAMILY ATPASE"/>
    <property type="match status" value="1"/>
</dbReference>
<dbReference type="EMBL" id="BACD03000007">
    <property type="protein sequence ID" value="GAO47030.1"/>
    <property type="molecule type" value="Genomic_DNA"/>
</dbReference>
<comment type="subunit">
    <text evidence="17">Interacts with PEX6; forming the PEX1-PEX6 AAA ATPase complex, which is composed of a heterohexamer formed by a trimer of PEX1-PEX6 dimers.</text>
</comment>
<dbReference type="Gene3D" id="2.40.40.20">
    <property type="match status" value="1"/>
</dbReference>
<evidence type="ECO:0000313" key="21">
    <source>
        <dbReference type="EMBL" id="GAO47030.1"/>
    </source>
</evidence>
<dbReference type="InterPro" id="IPR050168">
    <property type="entry name" value="AAA_ATPase_domain"/>
</dbReference>
<dbReference type="InterPro" id="IPR003959">
    <property type="entry name" value="ATPase_AAA_core"/>
</dbReference>
<dbReference type="SUPFAM" id="SSF50692">
    <property type="entry name" value="ADC-like"/>
    <property type="match status" value="1"/>
</dbReference>
<dbReference type="InterPro" id="IPR041569">
    <property type="entry name" value="AAA_lid_3"/>
</dbReference>
<name>A0A0E9NC96_SAICN</name>
<dbReference type="FunFam" id="3.40.50.300:FF:000149">
    <property type="entry name" value="Nuclear valosin-containing protein-like"/>
    <property type="match status" value="1"/>
</dbReference>
<comment type="catalytic activity">
    <reaction evidence="16">
        <text>ATP + H2O = ADP + phosphate + H(+)</text>
        <dbReference type="Rhea" id="RHEA:13065"/>
        <dbReference type="ChEBI" id="CHEBI:15377"/>
        <dbReference type="ChEBI" id="CHEBI:15378"/>
        <dbReference type="ChEBI" id="CHEBI:30616"/>
        <dbReference type="ChEBI" id="CHEBI:43474"/>
        <dbReference type="ChEBI" id="CHEBI:456216"/>
    </reaction>
    <physiologicalReaction direction="left-to-right" evidence="16">
        <dbReference type="Rhea" id="RHEA:13066"/>
    </physiologicalReaction>
</comment>
<dbReference type="Pfam" id="PF17862">
    <property type="entry name" value="AAA_lid_3"/>
    <property type="match status" value="1"/>
</dbReference>
<keyword evidence="6" id="KW-0677">Repeat</keyword>
<dbReference type="GO" id="GO:0016558">
    <property type="term" value="P:protein import into peroxisome matrix"/>
    <property type="evidence" value="ECO:0007669"/>
    <property type="project" value="TreeGrafter"/>
</dbReference>
<accession>A0A0E9NC96</accession>
<sequence>MAPSTPTATVSLAPLKSCLVHLPPPLTNALRQADVPPQSLAVEISWKSGKDTKRAFTGWSGTPSPSASSIVLDPSFAQALHLSTGTTVSITLHSTPPRATMVHVAPLTANDWEVMELHAGYLEDHLLSQVRALSIGQKICVWLGGGGTTATVVVNAIDGVRDAGWGLVGRDAEVVVEPKPRRRRNSNASKSSKKTVSSRVGRTEVGKVQVYRVQSVKGIAEDGKLCVYVPPSSASFPQCTHATVSVISPPALNPTIEASPDAENHHPMAVVPVLVRVKDDLPSNAIVLTGATSTALLRPPTGSRVKVTPVSAPRRGKTAKITFTPARAIEGDAQKQEIIEAIKAMGLVGDDIRVRLCGRDGILHVEKGAVVDPAACKIEISPISEDDLSTLPSPAMPPTKVLLGLNPPTILPKAKASLTRSQSVYISAPDLSGKSLILSHLKHALSSAPRNAHIMEPVTSHLTQASPKQLRETFTAWWREAMWYAPTVLVLDDFDRLVAAENEQSGDGGRARIVAECWHSAIGAKLKVGETMGVCVLATGVGRDSLHPVALKGFTESLGIKAPDKKGREEILRGSLDVQKIGSDIDFLEVATRTEGFLPGDLGVLVERAQHESLIRIIEADINSSGDALESEEKLEMQDFEKALDGFVPAGLRGVNLTTEGAKWSDIGGLSTTKDTLLETFEFPTRYAPIFASCPLRLRSGILLYGYPGCGKTLLASAVAKECGLNFISVKGPELLNKYIGASEKSVRDLFERAQAARPCVLFFDEFDSIAPKRGHDSTGVTDRVVNQMLTQMDGAEGLEGVYVLAATSRPDLIDPALLRPGRLDKSLLCDMPSLEDRVSILEALLKILYLDPSIPLEELAERMEGYSGADIQAVLYNAHLEAIHEVLENKQEQLQEETANGEQQQSNQLVQFVKFKLNQKENRKESLAERSAWMARVSDILKPKSGDSESLAEEDGEAHTDAAHVMIQRKHIDSSLSTTRPSISKDERQRLARVYHEFVVGRSGEMPNGMASNEIGGRETLM</sequence>
<dbReference type="Proteomes" id="UP000033140">
    <property type="component" value="Unassembled WGS sequence"/>
</dbReference>
<dbReference type="FunFam" id="1.10.8.60:FF:000105">
    <property type="entry name" value="PeRoXisome assembly factor"/>
    <property type="match status" value="1"/>
</dbReference>
<dbReference type="InterPro" id="IPR003593">
    <property type="entry name" value="AAA+_ATPase"/>
</dbReference>
<keyword evidence="8" id="KW-0378">Hydrolase</keyword>
<dbReference type="InterPro" id="IPR003960">
    <property type="entry name" value="ATPase_AAA_CS"/>
</dbReference>
<dbReference type="Gene3D" id="1.10.8.60">
    <property type="match status" value="2"/>
</dbReference>
<feature type="domain" description="AAA+ ATPase" evidence="20">
    <location>
        <begin position="698"/>
        <end position="833"/>
    </location>
</feature>
<keyword evidence="10" id="KW-0653">Protein transport</keyword>
<dbReference type="GO" id="GO:0005524">
    <property type="term" value="F:ATP binding"/>
    <property type="evidence" value="ECO:0007669"/>
    <property type="project" value="UniProtKB-KW"/>
</dbReference>
<dbReference type="SUPFAM" id="SSF54585">
    <property type="entry name" value="Cdc48 domain 2-like"/>
    <property type="match status" value="1"/>
</dbReference>
<dbReference type="GO" id="GO:0005829">
    <property type="term" value="C:cytosol"/>
    <property type="evidence" value="ECO:0007669"/>
    <property type="project" value="UniProtKB-SubCell"/>
</dbReference>
<keyword evidence="5" id="KW-0962">Peroxisome biogenesis</keyword>
<evidence type="ECO:0000259" key="20">
    <source>
        <dbReference type="SMART" id="SM00382"/>
    </source>
</evidence>
<evidence type="ECO:0000256" key="17">
    <source>
        <dbReference type="ARBA" id="ARBA00064205"/>
    </source>
</evidence>
<reference evidence="21 22" key="2">
    <citation type="journal article" date="2014" name="J. Gen. Appl. Microbiol.">
        <title>The early diverging ascomycetous budding yeast Saitoella complicata has three histone deacetylases belonging to the Clr6, Hos2, and Rpd3 lineages.</title>
        <authorList>
            <person name="Nishida H."/>
            <person name="Matsumoto T."/>
            <person name="Kondo S."/>
            <person name="Hamamoto M."/>
            <person name="Yoshikawa H."/>
        </authorList>
    </citation>
    <scope>NUCLEOTIDE SEQUENCE [LARGE SCALE GENOMIC DNA]</scope>
    <source>
        <strain evidence="21 22">NRRL Y-17804</strain>
    </source>
</reference>
<reference evidence="21 22" key="3">
    <citation type="journal article" date="2015" name="Genome Announc.">
        <title>Draft Genome Sequence of the Archiascomycetous Yeast Saitoella complicata.</title>
        <authorList>
            <person name="Yamauchi K."/>
            <person name="Kondo S."/>
            <person name="Hamamoto M."/>
            <person name="Takahashi Y."/>
            <person name="Ogura Y."/>
            <person name="Hayashi T."/>
            <person name="Nishida H."/>
        </authorList>
    </citation>
    <scope>NUCLEOTIDE SEQUENCE [LARGE SCALE GENOMIC DNA]</scope>
    <source>
        <strain evidence="21 22">NRRL Y-17804</strain>
    </source>
</reference>
<dbReference type="InterPro" id="IPR015342">
    <property type="entry name" value="PEX1-N_C-lobe"/>
</dbReference>
<evidence type="ECO:0000256" key="13">
    <source>
        <dbReference type="ARBA" id="ARBA00032509"/>
    </source>
</evidence>
<evidence type="ECO:0000256" key="11">
    <source>
        <dbReference type="ARBA" id="ARBA00023136"/>
    </source>
</evidence>
<evidence type="ECO:0000256" key="6">
    <source>
        <dbReference type="ARBA" id="ARBA00022737"/>
    </source>
</evidence>
<evidence type="ECO:0000256" key="3">
    <source>
        <dbReference type="ARBA" id="ARBA00022448"/>
    </source>
</evidence>
<dbReference type="STRING" id="698492.A0A0E9NC96"/>
<proteinExistence type="inferred from homology"/>
<keyword evidence="12" id="KW-0576">Peroxisome</keyword>
<dbReference type="Pfam" id="PF00004">
    <property type="entry name" value="AAA"/>
    <property type="match status" value="2"/>
</dbReference>
<keyword evidence="22" id="KW-1185">Reference proteome</keyword>
<dbReference type="SMART" id="SM00382">
    <property type="entry name" value="AAA"/>
    <property type="match status" value="1"/>
</dbReference>
<dbReference type="GO" id="GO:0016887">
    <property type="term" value="F:ATP hydrolysis activity"/>
    <property type="evidence" value="ECO:0007669"/>
    <property type="project" value="InterPro"/>
</dbReference>
<evidence type="ECO:0000256" key="15">
    <source>
        <dbReference type="ARBA" id="ARBA00046271"/>
    </source>
</evidence>
<dbReference type="OrthoDB" id="2187at2759"/>
<protein>
    <recommendedName>
        <fullName evidence="14">Peroxisomal ATPase PEX1</fullName>
    </recommendedName>
    <alternativeName>
        <fullName evidence="13">Peroxin-1</fullName>
    </alternativeName>
</protein>
<dbReference type="Pfam" id="PF09262">
    <property type="entry name" value="PEX-1N"/>
    <property type="match status" value="1"/>
</dbReference>
<keyword evidence="3" id="KW-0813">Transport</keyword>
<keyword evidence="7" id="KW-0547">Nucleotide-binding</keyword>
<keyword evidence="4" id="KW-0963">Cytoplasm</keyword>
<evidence type="ECO:0000256" key="4">
    <source>
        <dbReference type="ARBA" id="ARBA00022490"/>
    </source>
</evidence>
<dbReference type="PROSITE" id="PS00674">
    <property type="entry name" value="AAA"/>
    <property type="match status" value="1"/>
</dbReference>
<evidence type="ECO:0000256" key="7">
    <source>
        <dbReference type="ARBA" id="ARBA00022741"/>
    </source>
</evidence>
<keyword evidence="11" id="KW-0472">Membrane</keyword>
<comment type="subcellular location">
    <subcellularLocation>
        <location evidence="1">Cytoplasm</location>
        <location evidence="1">Cytosol</location>
    </subcellularLocation>
    <subcellularLocation>
        <location evidence="15">Peroxisome membrane</location>
    </subcellularLocation>
</comment>
<evidence type="ECO:0000256" key="9">
    <source>
        <dbReference type="ARBA" id="ARBA00022840"/>
    </source>
</evidence>
<evidence type="ECO:0000256" key="18">
    <source>
        <dbReference type="SAM" id="Coils"/>
    </source>
</evidence>
<evidence type="ECO:0000256" key="2">
    <source>
        <dbReference type="ARBA" id="ARBA00006914"/>
    </source>
</evidence>
<feature type="coiled-coil region" evidence="18">
    <location>
        <begin position="878"/>
        <end position="908"/>
    </location>
</feature>
<feature type="compositionally biased region" description="Low complexity" evidence="19">
    <location>
        <begin position="186"/>
        <end position="199"/>
    </location>
</feature>
<feature type="region of interest" description="Disordered" evidence="19">
    <location>
        <begin position="179"/>
        <end position="199"/>
    </location>
</feature>
<gene>
    <name evidence="21" type="ORF">G7K_1244-t1</name>
</gene>
<evidence type="ECO:0000256" key="5">
    <source>
        <dbReference type="ARBA" id="ARBA00022593"/>
    </source>
</evidence>
<keyword evidence="18" id="KW-0175">Coiled coil</keyword>
<dbReference type="OMA" id="DWELTEM"/>
<dbReference type="RefSeq" id="XP_019026312.1">
    <property type="nucleotide sequence ID" value="XM_019169173.1"/>
</dbReference>
<keyword evidence="9" id="KW-0067">ATP-binding</keyword>
<evidence type="ECO:0000256" key="12">
    <source>
        <dbReference type="ARBA" id="ARBA00023140"/>
    </source>
</evidence>
<evidence type="ECO:0000313" key="22">
    <source>
        <dbReference type="Proteomes" id="UP000033140"/>
    </source>
</evidence>